<dbReference type="EMBL" id="KN848115">
    <property type="protein sequence ID" value="KIX91940.1"/>
    <property type="molecule type" value="Genomic_DNA"/>
</dbReference>
<dbReference type="SUPFAM" id="SSF56601">
    <property type="entry name" value="beta-lactamase/transpeptidase-like"/>
    <property type="match status" value="1"/>
</dbReference>
<keyword evidence="1" id="KW-0378">Hydrolase</keyword>
<dbReference type="AlphaFoldDB" id="A0A0D2GR21"/>
<evidence type="ECO:0000313" key="3">
    <source>
        <dbReference type="Proteomes" id="UP000053411"/>
    </source>
</evidence>
<reference evidence="2 3" key="1">
    <citation type="submission" date="2015-01" db="EMBL/GenBank/DDBJ databases">
        <title>The Genome Sequence of Fonsecaea multimorphosa CBS 102226.</title>
        <authorList>
            <consortium name="The Broad Institute Genomics Platform"/>
            <person name="Cuomo C."/>
            <person name="de Hoog S."/>
            <person name="Gorbushina A."/>
            <person name="Stielow B."/>
            <person name="Teixiera M."/>
            <person name="Abouelleil A."/>
            <person name="Chapman S.B."/>
            <person name="Priest M."/>
            <person name="Young S.K."/>
            <person name="Wortman J."/>
            <person name="Nusbaum C."/>
            <person name="Birren B."/>
        </authorList>
    </citation>
    <scope>NUCLEOTIDE SEQUENCE [LARGE SCALE GENOMIC DNA]</scope>
    <source>
        <strain evidence="2 3">CBS 102226</strain>
    </source>
</reference>
<dbReference type="OrthoDB" id="428260at2759"/>
<name>A0A0D2GR21_9EURO</name>
<dbReference type="PANTHER" id="PTHR43283:SF17">
    <property type="entry name" value="(LOVD), PUTATIVE (AFU_ORTHOLOGUE AFUA_5G00920)-RELATED"/>
    <property type="match status" value="1"/>
</dbReference>
<dbReference type="GeneID" id="27718075"/>
<organism evidence="2 3">
    <name type="scientific">Fonsecaea multimorphosa CBS 102226</name>
    <dbReference type="NCBI Taxonomy" id="1442371"/>
    <lineage>
        <taxon>Eukaryota</taxon>
        <taxon>Fungi</taxon>
        <taxon>Dikarya</taxon>
        <taxon>Ascomycota</taxon>
        <taxon>Pezizomycotina</taxon>
        <taxon>Eurotiomycetes</taxon>
        <taxon>Chaetothyriomycetidae</taxon>
        <taxon>Chaetothyriales</taxon>
        <taxon>Herpotrichiellaceae</taxon>
        <taxon>Fonsecaea</taxon>
    </lineage>
</organism>
<dbReference type="STRING" id="1442371.A0A0D2GR21"/>
<dbReference type="RefSeq" id="XP_016626063.1">
    <property type="nucleotide sequence ID" value="XM_016782815.1"/>
</dbReference>
<protein>
    <submittedName>
        <fullName evidence="2">Uncharacterized protein</fullName>
    </submittedName>
</protein>
<dbReference type="VEuPathDB" id="FungiDB:Z520_12329"/>
<dbReference type="Proteomes" id="UP000053411">
    <property type="component" value="Unassembled WGS sequence"/>
</dbReference>
<accession>A0A0D2GR21</accession>
<dbReference type="PANTHER" id="PTHR43283">
    <property type="entry name" value="BETA-LACTAMASE-RELATED"/>
    <property type="match status" value="1"/>
</dbReference>
<dbReference type="InterPro" id="IPR012338">
    <property type="entry name" value="Beta-lactam/transpept-like"/>
</dbReference>
<sequence length="147" mass="16066">MDCGGVGLYSTAADYAKLLGGLLSGGQNILKPDTVHELLSWQLPDASFVLDQFFGEYHAILPPEFPKDMPLNYGLVGAINRVDIPGKRRAGSVMWYGIANCRWWLDHKSGIAARLFVQILPPGDGAVSELYDELERAIYQALGARSA</sequence>
<evidence type="ECO:0000313" key="2">
    <source>
        <dbReference type="EMBL" id="KIX91940.1"/>
    </source>
</evidence>
<dbReference type="Gene3D" id="3.40.710.10">
    <property type="entry name" value="DD-peptidase/beta-lactamase superfamily"/>
    <property type="match status" value="1"/>
</dbReference>
<evidence type="ECO:0000256" key="1">
    <source>
        <dbReference type="ARBA" id="ARBA00022801"/>
    </source>
</evidence>
<keyword evidence="3" id="KW-1185">Reference proteome</keyword>
<gene>
    <name evidence="2" type="ORF">Z520_12329</name>
</gene>
<dbReference type="GO" id="GO:0016787">
    <property type="term" value="F:hydrolase activity"/>
    <property type="evidence" value="ECO:0007669"/>
    <property type="project" value="UniProtKB-KW"/>
</dbReference>
<dbReference type="InterPro" id="IPR050789">
    <property type="entry name" value="Diverse_Enzym_Activities"/>
</dbReference>
<proteinExistence type="predicted"/>